<dbReference type="InterPro" id="IPR045234">
    <property type="entry name" value="Unkempt-like"/>
</dbReference>
<dbReference type="Proteomes" id="UP001412067">
    <property type="component" value="Unassembled WGS sequence"/>
</dbReference>
<dbReference type="PANTHER" id="PTHR14493:SF155">
    <property type="entry name" value="ZINC FINGER CCCH DOMAIN-CONTAINING PROTEIN 20"/>
    <property type="match status" value="1"/>
</dbReference>
<dbReference type="PANTHER" id="PTHR14493">
    <property type="entry name" value="UNKEMPT FAMILY MEMBER"/>
    <property type="match status" value="1"/>
</dbReference>
<evidence type="ECO:0000256" key="1">
    <source>
        <dbReference type="ARBA" id="ARBA00022723"/>
    </source>
</evidence>
<dbReference type="Pfam" id="PF00642">
    <property type="entry name" value="zf-CCCH"/>
    <property type="match status" value="1"/>
</dbReference>
<evidence type="ECO:0000256" key="5">
    <source>
        <dbReference type="PROSITE-ProRule" id="PRU00723"/>
    </source>
</evidence>
<keyword evidence="4" id="KW-0238">DNA-binding</keyword>
<dbReference type="Gene3D" id="3.30.1370.210">
    <property type="match status" value="1"/>
</dbReference>
<dbReference type="SMART" id="SM00356">
    <property type="entry name" value="ZnF_C3H1"/>
    <property type="match status" value="2"/>
</dbReference>
<keyword evidence="2 5" id="KW-0863">Zinc-finger</keyword>
<evidence type="ECO:0000256" key="3">
    <source>
        <dbReference type="ARBA" id="ARBA00022833"/>
    </source>
</evidence>
<accession>A0ABR2N1F1</accession>
<gene>
    <name evidence="7" type="ORF">KSP40_PGU016619</name>
</gene>
<proteinExistence type="predicted"/>
<dbReference type="SUPFAM" id="SSF90229">
    <property type="entry name" value="CCCH zinc finger"/>
    <property type="match status" value="1"/>
</dbReference>
<dbReference type="InterPro" id="IPR000571">
    <property type="entry name" value="Znf_CCCH"/>
</dbReference>
<evidence type="ECO:0000259" key="6">
    <source>
        <dbReference type="PROSITE" id="PS50103"/>
    </source>
</evidence>
<comment type="caution">
    <text evidence="7">The sequence shown here is derived from an EMBL/GenBank/DDBJ whole genome shotgun (WGS) entry which is preliminary data.</text>
</comment>
<feature type="domain" description="C3H1-type" evidence="6">
    <location>
        <begin position="154"/>
        <end position="180"/>
    </location>
</feature>
<dbReference type="EMBL" id="JBBWWR010000002">
    <property type="protein sequence ID" value="KAK8970247.1"/>
    <property type="molecule type" value="Genomic_DNA"/>
</dbReference>
<dbReference type="InterPro" id="IPR036855">
    <property type="entry name" value="Znf_CCCH_sf"/>
</dbReference>
<organism evidence="7 8">
    <name type="scientific">Platanthera guangdongensis</name>
    <dbReference type="NCBI Taxonomy" id="2320717"/>
    <lineage>
        <taxon>Eukaryota</taxon>
        <taxon>Viridiplantae</taxon>
        <taxon>Streptophyta</taxon>
        <taxon>Embryophyta</taxon>
        <taxon>Tracheophyta</taxon>
        <taxon>Spermatophyta</taxon>
        <taxon>Magnoliopsida</taxon>
        <taxon>Liliopsida</taxon>
        <taxon>Asparagales</taxon>
        <taxon>Orchidaceae</taxon>
        <taxon>Orchidoideae</taxon>
        <taxon>Orchideae</taxon>
        <taxon>Orchidinae</taxon>
        <taxon>Platanthera</taxon>
    </lineage>
</organism>
<feature type="zinc finger region" description="C3H1-type" evidence="5">
    <location>
        <begin position="154"/>
        <end position="180"/>
    </location>
</feature>
<protein>
    <submittedName>
        <fullName evidence="7">Zinc finger CCCH domain-containing protein 20</fullName>
    </submittedName>
</protein>
<dbReference type="InterPro" id="IPR057444">
    <property type="entry name" value="Znf-CCCH_AtC3H23-like"/>
</dbReference>
<evidence type="ECO:0000256" key="2">
    <source>
        <dbReference type="ARBA" id="ARBA00022771"/>
    </source>
</evidence>
<sequence length="397" mass="43902">MVSSVSLSVYILSPLLTKNHRGNREKKSRSMMMMGEGAYRNTTIDVPPWSPFDDQTAAMGFQLSPTGEYLLNDAAMTALRRYLPANDAVLGDAEAEEEAELTDPPIDAYSCDEFRIYEFKVRRCARGRSHDWTECPYAHPGEKARRRDPRKYHYSGVACPDFRKGICKRGDACEFAHGVFECWLHPARYRTQPCKDGTACRRRVCFFAHTPEQLRLMPHQQQSPRSMDSYDGASVRLDGYFHKGLISSPRTSTMISPPMSPPVVSPPLSPSGGMVIRPMGSSSVNDVLTSLRRMQISKAKSTPNSWGGFGSPGLGFSSRFCSFPATPTSSPAAVDGGCLDLDGFPEMEEPAERVESGRALRAKMYERLSRETGLNRSDSGFAPGAGPDVGWISELIK</sequence>
<evidence type="ECO:0000256" key="4">
    <source>
        <dbReference type="ARBA" id="ARBA00023125"/>
    </source>
</evidence>
<keyword evidence="1 5" id="KW-0479">Metal-binding</keyword>
<evidence type="ECO:0000313" key="7">
    <source>
        <dbReference type="EMBL" id="KAK8970247.1"/>
    </source>
</evidence>
<dbReference type="Pfam" id="PF25512">
    <property type="entry name" value="zf-CCCH_AtC3H23"/>
    <property type="match status" value="1"/>
</dbReference>
<reference evidence="7 8" key="1">
    <citation type="journal article" date="2022" name="Nat. Plants">
        <title>Genomes of leafy and leafless Platanthera orchids illuminate the evolution of mycoheterotrophy.</title>
        <authorList>
            <person name="Li M.H."/>
            <person name="Liu K.W."/>
            <person name="Li Z."/>
            <person name="Lu H.C."/>
            <person name="Ye Q.L."/>
            <person name="Zhang D."/>
            <person name="Wang J.Y."/>
            <person name="Li Y.F."/>
            <person name="Zhong Z.M."/>
            <person name="Liu X."/>
            <person name="Yu X."/>
            <person name="Liu D.K."/>
            <person name="Tu X.D."/>
            <person name="Liu B."/>
            <person name="Hao Y."/>
            <person name="Liao X.Y."/>
            <person name="Jiang Y.T."/>
            <person name="Sun W.H."/>
            <person name="Chen J."/>
            <person name="Chen Y.Q."/>
            <person name="Ai Y."/>
            <person name="Zhai J.W."/>
            <person name="Wu S.S."/>
            <person name="Zhou Z."/>
            <person name="Hsiao Y.Y."/>
            <person name="Wu W.L."/>
            <person name="Chen Y.Y."/>
            <person name="Lin Y.F."/>
            <person name="Hsu J.L."/>
            <person name="Li C.Y."/>
            <person name="Wang Z.W."/>
            <person name="Zhao X."/>
            <person name="Zhong W.Y."/>
            <person name="Ma X.K."/>
            <person name="Ma L."/>
            <person name="Huang J."/>
            <person name="Chen G.Z."/>
            <person name="Huang M.Z."/>
            <person name="Huang L."/>
            <person name="Peng D.H."/>
            <person name="Luo Y.B."/>
            <person name="Zou S.Q."/>
            <person name="Chen S.P."/>
            <person name="Lan S."/>
            <person name="Tsai W.C."/>
            <person name="Van de Peer Y."/>
            <person name="Liu Z.J."/>
        </authorList>
    </citation>
    <scope>NUCLEOTIDE SEQUENCE [LARGE SCALE GENOMIC DNA]</scope>
    <source>
        <strain evidence="7">Lor288</strain>
    </source>
</reference>
<keyword evidence="8" id="KW-1185">Reference proteome</keyword>
<name>A0ABR2N1F1_9ASPA</name>
<keyword evidence="3 5" id="KW-0862">Zinc</keyword>
<evidence type="ECO:0000313" key="8">
    <source>
        <dbReference type="Proteomes" id="UP001412067"/>
    </source>
</evidence>
<dbReference type="PROSITE" id="PS50103">
    <property type="entry name" value="ZF_C3H1"/>
    <property type="match status" value="1"/>
</dbReference>